<dbReference type="Proteomes" id="UP001497457">
    <property type="component" value="Chromosome 17b"/>
</dbReference>
<evidence type="ECO:0000259" key="1">
    <source>
        <dbReference type="Pfam" id="PF23310"/>
    </source>
</evidence>
<protein>
    <recommendedName>
        <fullName evidence="1">At2g35280-like TPR domain-containing protein</fullName>
    </recommendedName>
</protein>
<dbReference type="AlphaFoldDB" id="A0ABC8Z3F2"/>
<feature type="domain" description="At2g35280-like TPR" evidence="1">
    <location>
        <begin position="92"/>
        <end position="160"/>
    </location>
</feature>
<dbReference type="EMBL" id="OZ075127">
    <property type="protein sequence ID" value="CAL4951423.1"/>
    <property type="molecule type" value="Genomic_DNA"/>
</dbReference>
<accession>A0ABC8Z3F2</accession>
<proteinExistence type="predicted"/>
<evidence type="ECO:0000313" key="2">
    <source>
        <dbReference type="EMBL" id="CAL4951423.1"/>
    </source>
</evidence>
<dbReference type="InterPro" id="IPR040338">
    <property type="entry name" value="At1g67623-like"/>
</dbReference>
<gene>
    <name evidence="2" type="ORF">URODEC1_LOCUS38927</name>
</gene>
<reference evidence="2" key="1">
    <citation type="submission" date="2024-10" db="EMBL/GenBank/DDBJ databases">
        <authorList>
            <person name="Ryan C."/>
        </authorList>
    </citation>
    <scope>NUCLEOTIDE SEQUENCE [LARGE SCALE GENOMIC DNA]</scope>
</reference>
<dbReference type="PANTHER" id="PTHR33784">
    <property type="entry name" value="OS05G0482100 PROTEIN"/>
    <property type="match status" value="1"/>
</dbReference>
<name>A0ABC8Z3F2_9POAL</name>
<dbReference type="PANTHER" id="PTHR33784:SF10">
    <property type="entry name" value="F-BOX PROTEIN"/>
    <property type="match status" value="1"/>
</dbReference>
<dbReference type="SUPFAM" id="SSF81901">
    <property type="entry name" value="HCP-like"/>
    <property type="match status" value="1"/>
</dbReference>
<sequence length="256" mass="27488">MVVLTRSMAARRASLVHALPHDMAVEIAGHVAATSPTPVADLGSLRASCRAMRAACGDRDVGRRVALEREAGAMRWSDHERYLAVVGSLSGAGNPEACFLAGVALAFTQPQRARPGVELLGRAAKAGHRVAAYVRALLLYDGGAGAGDEDDARRLIRQVEGEEVAAGQRWSNGECVQCRAQAVEAVRQATWRMAELPASAVVALPEDDADRCAVKGCGETEAWYEWAAFCSENCRIRHERGMFFSQLPLTVANFVI</sequence>
<dbReference type="Pfam" id="PF23310">
    <property type="entry name" value="TPR_27"/>
    <property type="match status" value="1"/>
</dbReference>
<dbReference type="InterPro" id="IPR057136">
    <property type="entry name" value="At2g35280_TPR_dom"/>
</dbReference>
<evidence type="ECO:0000313" key="3">
    <source>
        <dbReference type="Proteomes" id="UP001497457"/>
    </source>
</evidence>
<organism evidence="2 3">
    <name type="scientific">Urochloa decumbens</name>
    <dbReference type="NCBI Taxonomy" id="240449"/>
    <lineage>
        <taxon>Eukaryota</taxon>
        <taxon>Viridiplantae</taxon>
        <taxon>Streptophyta</taxon>
        <taxon>Embryophyta</taxon>
        <taxon>Tracheophyta</taxon>
        <taxon>Spermatophyta</taxon>
        <taxon>Magnoliopsida</taxon>
        <taxon>Liliopsida</taxon>
        <taxon>Poales</taxon>
        <taxon>Poaceae</taxon>
        <taxon>PACMAD clade</taxon>
        <taxon>Panicoideae</taxon>
        <taxon>Panicodae</taxon>
        <taxon>Paniceae</taxon>
        <taxon>Melinidinae</taxon>
        <taxon>Urochloa</taxon>
    </lineage>
</organism>
<keyword evidence="3" id="KW-1185">Reference proteome</keyword>